<dbReference type="Gene3D" id="3.30.460.40">
    <property type="match status" value="1"/>
</dbReference>
<evidence type="ECO:0000313" key="1">
    <source>
        <dbReference type="EMBL" id="KKT82000.1"/>
    </source>
</evidence>
<comment type="caution">
    <text evidence="1">The sequence shown here is derived from an EMBL/GenBank/DDBJ whole genome shotgun (WGS) entry which is preliminary data.</text>
</comment>
<dbReference type="Proteomes" id="UP000034032">
    <property type="component" value="Unassembled WGS sequence"/>
</dbReference>
<proteinExistence type="predicted"/>
<dbReference type="InterPro" id="IPR043519">
    <property type="entry name" value="NT_sf"/>
</dbReference>
<sequence length="186" mass="21342">MEIIGPEKLLLEVTLILDKLKINYYITGGFAVSVWGKPRATFDIDIVVALVGPELPDLIKALRKISKAGYIDQDTAREALRTKGEFNFIDPDTGLKVDFWVLGNDEMARTVLKRKIIKKINGQNISFVSPEDLILNKLLWYRESQSSRHLEDIRTIFKFSKTDKAYLKKKVEILGLQEEFNEVKNI</sequence>
<reference evidence="1 2" key="1">
    <citation type="journal article" date="2015" name="Nature">
        <title>rRNA introns, odd ribosomes, and small enigmatic genomes across a large radiation of phyla.</title>
        <authorList>
            <person name="Brown C.T."/>
            <person name="Hug L.A."/>
            <person name="Thomas B.C."/>
            <person name="Sharon I."/>
            <person name="Castelle C.J."/>
            <person name="Singh A."/>
            <person name="Wilkins M.J."/>
            <person name="Williams K.H."/>
            <person name="Banfield J.F."/>
        </authorList>
    </citation>
    <scope>NUCLEOTIDE SEQUENCE [LARGE SCALE GENOMIC DNA]</scope>
</reference>
<accession>A0A0G1KEM3</accession>
<dbReference type="Pfam" id="PF08843">
    <property type="entry name" value="AbiEii"/>
    <property type="match status" value="1"/>
</dbReference>
<dbReference type="InterPro" id="IPR014942">
    <property type="entry name" value="AbiEii"/>
</dbReference>
<evidence type="ECO:0000313" key="2">
    <source>
        <dbReference type="Proteomes" id="UP000034032"/>
    </source>
</evidence>
<organism evidence="1 2">
    <name type="scientific">Candidatus Yanofskybacteria bacterium GW2011_GWA2_44_9</name>
    <dbReference type="NCBI Taxonomy" id="1619025"/>
    <lineage>
        <taxon>Bacteria</taxon>
        <taxon>Candidatus Yanofskyibacteriota</taxon>
    </lineage>
</organism>
<gene>
    <name evidence="1" type="ORF">UW79_C0012G0010</name>
</gene>
<name>A0A0G1KEM3_9BACT</name>
<dbReference type="SUPFAM" id="SSF81301">
    <property type="entry name" value="Nucleotidyltransferase"/>
    <property type="match status" value="1"/>
</dbReference>
<protein>
    <submittedName>
        <fullName evidence="1">Uncharacterized protein</fullName>
    </submittedName>
</protein>
<dbReference type="AlphaFoldDB" id="A0A0G1KEM3"/>
<dbReference type="EMBL" id="LCJR01000012">
    <property type="protein sequence ID" value="KKT82000.1"/>
    <property type="molecule type" value="Genomic_DNA"/>
</dbReference>